<keyword evidence="1" id="KW-0472">Membrane</keyword>
<dbReference type="Proteomes" id="UP000093199">
    <property type="component" value="Unassembled WGS sequence"/>
</dbReference>
<comment type="caution">
    <text evidence="2">The sequence shown here is derived from an EMBL/GenBank/DDBJ whole genome shotgun (WGS) entry which is preliminary data.</text>
</comment>
<name>A0A1C0YI24_9BACL</name>
<evidence type="ECO:0000256" key="1">
    <source>
        <dbReference type="SAM" id="Phobius"/>
    </source>
</evidence>
<gene>
    <name evidence="2" type="ORF">A6M13_12490</name>
</gene>
<proteinExistence type="predicted"/>
<keyword evidence="3" id="KW-1185">Reference proteome</keyword>
<dbReference type="RefSeq" id="WP_066544399.1">
    <property type="nucleotide sequence ID" value="NZ_MASJ01000008.1"/>
</dbReference>
<organism evidence="2 3">
    <name type="scientific">Caryophanon tenue</name>
    <dbReference type="NCBI Taxonomy" id="33978"/>
    <lineage>
        <taxon>Bacteria</taxon>
        <taxon>Bacillati</taxon>
        <taxon>Bacillota</taxon>
        <taxon>Bacilli</taxon>
        <taxon>Bacillales</taxon>
        <taxon>Caryophanaceae</taxon>
        <taxon>Caryophanon</taxon>
    </lineage>
</organism>
<dbReference type="EMBL" id="MASJ01000008">
    <property type="protein sequence ID" value="OCS86769.1"/>
    <property type="molecule type" value="Genomic_DNA"/>
</dbReference>
<accession>A0A1C0YI24</accession>
<evidence type="ECO:0000313" key="2">
    <source>
        <dbReference type="EMBL" id="OCS86769.1"/>
    </source>
</evidence>
<evidence type="ECO:0008006" key="4">
    <source>
        <dbReference type="Google" id="ProtNLM"/>
    </source>
</evidence>
<protein>
    <recommendedName>
        <fullName evidence="4">YesK-like protein</fullName>
    </recommendedName>
</protein>
<feature type="transmembrane region" description="Helical" evidence="1">
    <location>
        <begin position="6"/>
        <end position="22"/>
    </location>
</feature>
<keyword evidence="1" id="KW-0812">Transmembrane</keyword>
<feature type="transmembrane region" description="Helical" evidence="1">
    <location>
        <begin position="57"/>
        <end position="80"/>
    </location>
</feature>
<feature type="transmembrane region" description="Helical" evidence="1">
    <location>
        <begin position="29"/>
        <end position="51"/>
    </location>
</feature>
<dbReference type="STRING" id="33978.A6M13_12490"/>
<reference evidence="2 3" key="1">
    <citation type="submission" date="2016-07" db="EMBL/GenBank/DDBJ databases">
        <title>Caryophanon tenue genome sequencing.</title>
        <authorList>
            <person name="Verma A."/>
            <person name="Pal Y."/>
            <person name="Krishnamurthi S."/>
        </authorList>
    </citation>
    <scope>NUCLEOTIDE SEQUENCE [LARGE SCALE GENOMIC DNA]</scope>
    <source>
        <strain evidence="2 3">DSM 14152</strain>
    </source>
</reference>
<keyword evidence="1" id="KW-1133">Transmembrane helix</keyword>
<sequence>MNLLAYTVLMGGIVLLITMVCARKLERRYAAIATLVFVIVGFVTILSGIFVGQWNGISVSATGIGIFGGAIIGTLLMRLLQRQQ</sequence>
<dbReference type="AlphaFoldDB" id="A0A1C0YI24"/>
<evidence type="ECO:0000313" key="3">
    <source>
        <dbReference type="Proteomes" id="UP000093199"/>
    </source>
</evidence>